<evidence type="ECO:0000259" key="5">
    <source>
        <dbReference type="Pfam" id="PF20148"/>
    </source>
</evidence>
<dbReference type="PANTHER" id="PTHR32305">
    <property type="match status" value="1"/>
</dbReference>
<sequence length="1854" mass="209022">MSNNKSDRLSGLTVQDLMLKWPYGKLRLEEIKMTRFPGAHARMQLGGIMSEEDSQALVRQGSYRDPIGLYAAREGQPEEPLFLGQLHEIQVDRIHGVYNVQVDVISHTYQLDVQRKSRSFQHAGMLYTDVLSEVIHTYPGGNFLETDAFQRGASLGDLVLQYEETDWEFIQRIASHAGAVVTPDVSTHAPRLWIGTPSGRQHVKLEEGAYGIRHDVRSFLTAVETKVERFQEEDFTRFIITKDQWLELGAEVERNGRLFVVAGIQGALVHGILQFEYLCTTPAGLRQNKQYNENLPGLAMDGKILAIGVKKAKVHLDIDKNQPEHEAVWFPYSSPTSHIFHAMPPAGSRIKLYFPTHDEAEAMLIQSVRTPFSPQGEAAEKANKKMADTTVKSFSTGGGKEFELGTKDISFTAKEGALFITIGEEDGITLQSDKDLVLMAEQELSFSELKTFRAEAQEELWIAGGKSSMMLTDMTDVMGQQVMMTGSDRQSFEALSNPEAEQAKSDKEKDSFLEKLGTALDVLSMVPGLGIIAGAASAVVSICRGDFLGAALSIGSMLPIGGAAFGAAKLAAKGVAKVAAKAAAKAGGKMAGKIGRAAAKKAVQFGKNTLNKVMTGARKLKQKAEELRELLQKKLQDMQQKLAEKGKALLQKALEKSGAKKALTWINHKVLTRIPGTKGLKDRLCKWGCEPVDLITGRMVSTTTDFEFPGPLPLRWDRRWISDSSHRGLLGHGVHHSLDMRLEVLDDCIGVLLADGRVAGFERLHRGMMEARNPKERMVLRRDGTGYALFDEESRLTYYFGKLISMESRFRLERFGQEWGHSIALTYDGRGYLQQVTDSVGRRLEIQTDEAGRMTKVTHVYRGEQREVLMQYRYDEAGDLIAVTDAMGKTTYLSYDQHLLVKMTDRNGNTFHWHYDGPTTGARCIHTYGDDRLLEGRIAYHDGWNELTNSQGHTTTYVYTPEYYCTRMVDALGGVVHYEYSELGELLSVTDEEGRITRYAYDESGRIIEEVQPDGGVWKFTYREDGRLEQVTDPEGGSRAWQYDELGRMKEIVGADGTATFFAYDERHRMSQVRNPQGAVTKLDYDEQDNLIQITLPDGTSGKWTYNHRGECVQMTDPLGAKQVFVYDVLGRVVRAELPDGNVIKLKYNAYDEVILAEDNQHRVAFGYTPLGKLTWREERGKRVQLSYNKEEELTEVINERGERYVLERDANGSIVRETGFDGIVRQYVRSPAGLLRKVERPGGRWTAYSHDVMGRVTQVEYSDGLVERFRYNRVGDILETANPIATVKLDYDRAGRVIKEWRDAYWVASQYDEMGNRTEVSSSLGAQVRMERDILGQVSQMQAQQQRGGESAQNASTPWMAQMKYDALGQEIERLLPGGVISSWQYDIAGRPERHSVNAGGRETRKRKYTWDVNNRLKSVLNELTGKKTQYGYDDFGTLIGATNDFGKIFRMADNVGNLYSSGQKTDRTYGAGGQLLEFNGTKYSYDEEGNLTEKIDPDGTHWRYQYYGNNMMSKVIRPDGQEVTFTYDSLGRRIGKHFNGMIHCYVWDGNTILHEWKVEKPQVEYGAEWDDGEQLKVTQQPGQVLCPEGLITWIFEDGTFHPAAKITPEGSYSIITDNLGTPIEMYDDTGKKVWSCELDIYGKVPRLKLEGESSACPFRYPGQYEDEETGLYYNRFRYYAPREGIYTQQDPIGLAGGLRLYGYVHDPNAWVDVFGLKGDFCELADQDIKDMLLSRTGHAYRDHIGKTFEEIKEIANDNYKACTTFFDEATALKAIRESLSNPINARKIKDWFDKGAPRNLQLDHFHGYDLGFGIRPSSITKVKGIKESTMYLFKDTTQKLGFRIDTAFPKIK</sequence>
<evidence type="ECO:0000259" key="6">
    <source>
        <dbReference type="Pfam" id="PF25023"/>
    </source>
</evidence>
<keyword evidence="8" id="KW-1185">Reference proteome</keyword>
<dbReference type="STRING" id="1007103.GCA_000213315_00138"/>
<dbReference type="eggNOG" id="COG3501">
    <property type="taxonomic scope" value="Bacteria"/>
</dbReference>
<keyword evidence="2" id="KW-0175">Coiled coil</keyword>
<name>A0A163Z7E0_9BACL</name>
<organism evidence="7 8">
    <name type="scientific">Paenibacillus elgii</name>
    <dbReference type="NCBI Taxonomy" id="189691"/>
    <lineage>
        <taxon>Bacteria</taxon>
        <taxon>Bacillati</taxon>
        <taxon>Bacillota</taxon>
        <taxon>Bacilli</taxon>
        <taxon>Bacillales</taxon>
        <taxon>Paenibacillaceae</taxon>
        <taxon>Paenibacillus</taxon>
    </lineage>
</organism>
<feature type="domain" description="DUF6531" evidence="5">
    <location>
        <begin position="690"/>
        <end position="761"/>
    </location>
</feature>
<evidence type="ECO:0000259" key="4">
    <source>
        <dbReference type="Pfam" id="PF18431"/>
    </source>
</evidence>
<dbReference type="Pfam" id="PF03527">
    <property type="entry name" value="RHS"/>
    <property type="match status" value="1"/>
</dbReference>
<feature type="domain" description="Teneurin-like YD-shell" evidence="6">
    <location>
        <begin position="1061"/>
        <end position="1219"/>
    </location>
</feature>
<reference evidence="8" key="1">
    <citation type="submission" date="2016-01" db="EMBL/GenBank/DDBJ databases">
        <title>Draft genome of Chromobacterium sp. F49.</title>
        <authorList>
            <person name="Hong K.W."/>
        </authorList>
    </citation>
    <scope>NUCLEOTIDE SEQUENCE [LARGE SCALE GENOMIC DNA]</scope>
    <source>
        <strain evidence="8">M63</strain>
    </source>
</reference>
<proteinExistence type="predicted"/>
<keyword evidence="1" id="KW-0677">Repeat</keyword>
<dbReference type="Pfam" id="PF18431">
    <property type="entry name" value="RNAse_A_bac"/>
    <property type="match status" value="1"/>
</dbReference>
<feature type="coiled-coil region" evidence="2">
    <location>
        <begin position="610"/>
        <end position="648"/>
    </location>
</feature>
<accession>A0A163Z7E0</accession>
<dbReference type="InterPro" id="IPR006530">
    <property type="entry name" value="YD"/>
</dbReference>
<dbReference type="CDD" id="cd20745">
    <property type="entry name" value="FIX_RhsA_AHH_HNH-like"/>
    <property type="match status" value="1"/>
</dbReference>
<dbReference type="NCBIfam" id="TIGR03696">
    <property type="entry name" value="Rhs_assc_core"/>
    <property type="match status" value="1"/>
</dbReference>
<comment type="caution">
    <text evidence="7">The sequence shown here is derived from an EMBL/GenBank/DDBJ whole genome shotgun (WGS) entry which is preliminary data.</text>
</comment>
<dbReference type="InterPro" id="IPR045351">
    <property type="entry name" value="DUF6531"/>
</dbReference>
<dbReference type="InterPro" id="IPR022385">
    <property type="entry name" value="Rhs_assc_core"/>
</dbReference>
<evidence type="ECO:0000256" key="1">
    <source>
        <dbReference type="ARBA" id="ARBA00022737"/>
    </source>
</evidence>
<dbReference type="InterPro" id="IPR041436">
    <property type="entry name" value="RNAse_A_bac"/>
</dbReference>
<dbReference type="InterPro" id="IPR056823">
    <property type="entry name" value="TEN-like_YD-shell"/>
</dbReference>
<feature type="domain" description="Teneurin-like YD-shell" evidence="6">
    <location>
        <begin position="1386"/>
        <end position="1539"/>
    </location>
</feature>
<evidence type="ECO:0000259" key="3">
    <source>
        <dbReference type="Pfam" id="PF03527"/>
    </source>
</evidence>
<dbReference type="eggNOG" id="COG3209">
    <property type="taxonomic scope" value="Bacteria"/>
</dbReference>
<dbReference type="Gene3D" id="2.180.10.10">
    <property type="entry name" value="RHS repeat-associated core"/>
    <property type="match status" value="3"/>
</dbReference>
<dbReference type="InterPro" id="IPR050708">
    <property type="entry name" value="T6SS_VgrG/RHS"/>
</dbReference>
<dbReference type="Gene3D" id="3.55.50.10">
    <property type="entry name" value="Baseplate protein-like domains"/>
    <property type="match status" value="1"/>
</dbReference>
<dbReference type="Proteomes" id="UP000076563">
    <property type="component" value="Unassembled WGS sequence"/>
</dbReference>
<dbReference type="RefSeq" id="WP_063179188.1">
    <property type="nucleotide sequence ID" value="NZ_LQRA01000044.1"/>
</dbReference>
<dbReference type="OrthoDB" id="41445at2"/>
<dbReference type="InterPro" id="IPR001826">
    <property type="entry name" value="RHS"/>
</dbReference>
<dbReference type="Pfam" id="PF25023">
    <property type="entry name" value="TEN_YD-shell"/>
    <property type="match status" value="2"/>
</dbReference>
<gene>
    <name evidence="7" type="ORF">AV654_01410</name>
</gene>
<dbReference type="SUPFAM" id="SSF69279">
    <property type="entry name" value="Phage tail proteins"/>
    <property type="match status" value="1"/>
</dbReference>
<evidence type="ECO:0000313" key="8">
    <source>
        <dbReference type="Proteomes" id="UP000076563"/>
    </source>
</evidence>
<dbReference type="InterPro" id="IPR031325">
    <property type="entry name" value="RHS_repeat"/>
</dbReference>
<dbReference type="SUPFAM" id="SSF63829">
    <property type="entry name" value="Calcium-dependent phosphotriesterase"/>
    <property type="match status" value="1"/>
</dbReference>
<evidence type="ECO:0000256" key="2">
    <source>
        <dbReference type="SAM" id="Coils"/>
    </source>
</evidence>
<feature type="domain" description="RHS protein conserved region" evidence="3">
    <location>
        <begin position="1618"/>
        <end position="1646"/>
    </location>
</feature>
<dbReference type="NCBIfam" id="TIGR01643">
    <property type="entry name" value="YD_repeat_2x"/>
    <property type="match status" value="5"/>
</dbReference>
<dbReference type="Pfam" id="PF05593">
    <property type="entry name" value="RHS_repeat"/>
    <property type="match status" value="3"/>
</dbReference>
<dbReference type="Pfam" id="PF20148">
    <property type="entry name" value="DUF6531"/>
    <property type="match status" value="1"/>
</dbReference>
<dbReference type="PANTHER" id="PTHR32305:SF15">
    <property type="entry name" value="PROTEIN RHSA-RELATED"/>
    <property type="match status" value="1"/>
</dbReference>
<evidence type="ECO:0000313" key="7">
    <source>
        <dbReference type="EMBL" id="KZE81180.1"/>
    </source>
</evidence>
<protein>
    <submittedName>
        <fullName evidence="7">Uncharacterized protein</fullName>
    </submittedName>
</protein>
<dbReference type="EMBL" id="LQRA01000044">
    <property type="protein sequence ID" value="KZE81180.1"/>
    <property type="molecule type" value="Genomic_DNA"/>
</dbReference>
<feature type="domain" description="Bacterial CdiA-CT RNAse A" evidence="4">
    <location>
        <begin position="1739"/>
        <end position="1851"/>
    </location>
</feature>